<dbReference type="InterPro" id="IPR001314">
    <property type="entry name" value="Peptidase_S1A"/>
</dbReference>
<dbReference type="EMBL" id="JAPWTK010000312">
    <property type="protein sequence ID" value="KAJ8942815.1"/>
    <property type="molecule type" value="Genomic_DNA"/>
</dbReference>
<sequence length="171" mass="17211">MIKLGALLAIFSGIALGAPDYRAVVPMLDGRIVGGQNANIATYPYQVSLQRSNSHICGAGLISARWVLTAAHCVTGGTVSSFSLRGGSSTRNSGGQVITISSGVVHASYNTRTLDFDIAALQLTSAFTIANARAVALPSAGSGPVAGATATLTGWGSTTEGGSAATTLQVR</sequence>
<gene>
    <name evidence="8" type="ORF">NQ318_022829</name>
</gene>
<keyword evidence="5" id="KW-1015">Disulfide bond</keyword>
<comment type="caution">
    <text evidence="8">The sequence shown here is derived from an EMBL/GenBank/DDBJ whole genome shotgun (WGS) entry which is preliminary data.</text>
</comment>
<dbReference type="Pfam" id="PF00089">
    <property type="entry name" value="Trypsin"/>
    <property type="match status" value="1"/>
</dbReference>
<protein>
    <recommendedName>
        <fullName evidence="7">Peptidase S1 domain-containing protein</fullName>
    </recommendedName>
</protein>
<keyword evidence="3" id="KW-0378">Hydrolase</keyword>
<evidence type="ECO:0000313" key="9">
    <source>
        <dbReference type="Proteomes" id="UP001162162"/>
    </source>
</evidence>
<feature type="domain" description="Peptidase S1" evidence="7">
    <location>
        <begin position="32"/>
        <end position="171"/>
    </location>
</feature>
<dbReference type="InterPro" id="IPR018114">
    <property type="entry name" value="TRYPSIN_HIS"/>
</dbReference>
<evidence type="ECO:0000256" key="1">
    <source>
        <dbReference type="ARBA" id="ARBA00007664"/>
    </source>
</evidence>
<dbReference type="CDD" id="cd00190">
    <property type="entry name" value="Tryp_SPc"/>
    <property type="match status" value="1"/>
</dbReference>
<dbReference type="InterPro" id="IPR043504">
    <property type="entry name" value="Peptidase_S1_PA_chymotrypsin"/>
</dbReference>
<dbReference type="InterPro" id="IPR050430">
    <property type="entry name" value="Peptidase_S1"/>
</dbReference>
<dbReference type="InterPro" id="IPR001254">
    <property type="entry name" value="Trypsin_dom"/>
</dbReference>
<evidence type="ECO:0000313" key="8">
    <source>
        <dbReference type="EMBL" id="KAJ8942815.1"/>
    </source>
</evidence>
<dbReference type="PROSITE" id="PS00134">
    <property type="entry name" value="TRYPSIN_HIS"/>
    <property type="match status" value="1"/>
</dbReference>
<evidence type="ECO:0000256" key="2">
    <source>
        <dbReference type="ARBA" id="ARBA00022670"/>
    </source>
</evidence>
<reference evidence="8" key="1">
    <citation type="journal article" date="2023" name="Insect Mol. Biol.">
        <title>Genome sequencing provides insights into the evolution of gene families encoding plant cell wall-degrading enzymes in longhorned beetles.</title>
        <authorList>
            <person name="Shin N.R."/>
            <person name="Okamura Y."/>
            <person name="Kirsch R."/>
            <person name="Pauchet Y."/>
        </authorList>
    </citation>
    <scope>NUCLEOTIDE SEQUENCE</scope>
    <source>
        <strain evidence="8">AMC_N1</strain>
    </source>
</reference>
<dbReference type="Gene3D" id="2.40.10.10">
    <property type="entry name" value="Trypsin-like serine proteases"/>
    <property type="match status" value="2"/>
</dbReference>
<proteinExistence type="inferred from homology"/>
<dbReference type="AlphaFoldDB" id="A0AAV8XX12"/>
<feature type="signal peptide" evidence="6">
    <location>
        <begin position="1"/>
        <end position="17"/>
    </location>
</feature>
<keyword evidence="9" id="KW-1185">Reference proteome</keyword>
<accession>A0AAV8XX12</accession>
<dbReference type="GO" id="GO:0006508">
    <property type="term" value="P:proteolysis"/>
    <property type="evidence" value="ECO:0007669"/>
    <property type="project" value="UniProtKB-KW"/>
</dbReference>
<feature type="chain" id="PRO_5043339429" description="Peptidase S1 domain-containing protein" evidence="6">
    <location>
        <begin position="18"/>
        <end position="171"/>
    </location>
</feature>
<dbReference type="SMART" id="SM00020">
    <property type="entry name" value="Tryp_SPc"/>
    <property type="match status" value="1"/>
</dbReference>
<organism evidence="8 9">
    <name type="scientific">Aromia moschata</name>
    <dbReference type="NCBI Taxonomy" id="1265417"/>
    <lineage>
        <taxon>Eukaryota</taxon>
        <taxon>Metazoa</taxon>
        <taxon>Ecdysozoa</taxon>
        <taxon>Arthropoda</taxon>
        <taxon>Hexapoda</taxon>
        <taxon>Insecta</taxon>
        <taxon>Pterygota</taxon>
        <taxon>Neoptera</taxon>
        <taxon>Endopterygota</taxon>
        <taxon>Coleoptera</taxon>
        <taxon>Polyphaga</taxon>
        <taxon>Cucujiformia</taxon>
        <taxon>Chrysomeloidea</taxon>
        <taxon>Cerambycidae</taxon>
        <taxon>Cerambycinae</taxon>
        <taxon>Callichromatini</taxon>
        <taxon>Aromia</taxon>
    </lineage>
</organism>
<dbReference type="FunFam" id="2.40.10.10:FF:000073">
    <property type="entry name" value="Trypsin alpha"/>
    <property type="match status" value="1"/>
</dbReference>
<evidence type="ECO:0000256" key="5">
    <source>
        <dbReference type="ARBA" id="ARBA00023157"/>
    </source>
</evidence>
<comment type="similarity">
    <text evidence="1">Belongs to the peptidase S1 family.</text>
</comment>
<name>A0AAV8XX12_9CUCU</name>
<dbReference type="GO" id="GO:0004252">
    <property type="term" value="F:serine-type endopeptidase activity"/>
    <property type="evidence" value="ECO:0007669"/>
    <property type="project" value="InterPro"/>
</dbReference>
<dbReference type="PANTHER" id="PTHR24276">
    <property type="entry name" value="POLYSERASE-RELATED"/>
    <property type="match status" value="1"/>
</dbReference>
<dbReference type="InterPro" id="IPR009003">
    <property type="entry name" value="Peptidase_S1_PA"/>
</dbReference>
<evidence type="ECO:0000256" key="6">
    <source>
        <dbReference type="SAM" id="SignalP"/>
    </source>
</evidence>
<dbReference type="SUPFAM" id="SSF50494">
    <property type="entry name" value="Trypsin-like serine proteases"/>
    <property type="match status" value="1"/>
</dbReference>
<keyword evidence="2" id="KW-0645">Protease</keyword>
<dbReference type="PROSITE" id="PS50240">
    <property type="entry name" value="TRYPSIN_DOM"/>
    <property type="match status" value="1"/>
</dbReference>
<evidence type="ECO:0000259" key="7">
    <source>
        <dbReference type="PROSITE" id="PS50240"/>
    </source>
</evidence>
<evidence type="ECO:0000256" key="4">
    <source>
        <dbReference type="ARBA" id="ARBA00022825"/>
    </source>
</evidence>
<keyword evidence="4" id="KW-0720">Serine protease</keyword>
<dbReference type="Proteomes" id="UP001162162">
    <property type="component" value="Unassembled WGS sequence"/>
</dbReference>
<keyword evidence="6" id="KW-0732">Signal</keyword>
<dbReference type="PANTHER" id="PTHR24276:SF98">
    <property type="entry name" value="FI18310P1-RELATED"/>
    <property type="match status" value="1"/>
</dbReference>
<evidence type="ECO:0000256" key="3">
    <source>
        <dbReference type="ARBA" id="ARBA00022801"/>
    </source>
</evidence>
<dbReference type="PRINTS" id="PR00722">
    <property type="entry name" value="CHYMOTRYPSIN"/>
</dbReference>